<dbReference type="PANTHER" id="PTHR48083:SF20">
    <property type="entry name" value="LONG-CHAIN SPECIFIC ACYL-COA DEHYDROGENASE, MITOCHONDRIAL"/>
    <property type="match status" value="1"/>
</dbReference>
<dbReference type="GO" id="GO:0019254">
    <property type="term" value="P:carnitine metabolic process, CoA-linked"/>
    <property type="evidence" value="ECO:0007669"/>
    <property type="project" value="TreeGrafter"/>
</dbReference>
<evidence type="ECO:0000256" key="1">
    <source>
        <dbReference type="ARBA" id="ARBA00001974"/>
    </source>
</evidence>
<dbReference type="InterPro" id="IPR013786">
    <property type="entry name" value="AcylCoA_DH/ox_N"/>
</dbReference>
<protein>
    <submittedName>
        <fullName evidence="12">Acyl-Coenzyme A dehydrogenase</fullName>
    </submittedName>
</protein>
<dbReference type="Pfam" id="PF00441">
    <property type="entry name" value="Acyl-CoA_dh_1"/>
    <property type="match status" value="1"/>
</dbReference>
<evidence type="ECO:0000313" key="13">
    <source>
        <dbReference type="Proteomes" id="UP000054408"/>
    </source>
</evidence>
<comment type="similarity">
    <text evidence="2 7">Belongs to the acyl-CoA dehydrogenase family.</text>
</comment>
<dbReference type="PROSITE" id="PS00073">
    <property type="entry name" value="ACYL_COA_DH_2"/>
    <property type="match status" value="1"/>
</dbReference>
<reference evidence="12 13" key="1">
    <citation type="submission" date="2010-05" db="EMBL/GenBank/DDBJ databases">
        <title>The Genome Sequence of Thecamonas trahens ATCC 50062.</title>
        <authorList>
            <consortium name="The Broad Institute Genome Sequencing Platform"/>
            <person name="Russ C."/>
            <person name="Cuomo C."/>
            <person name="Shea T."/>
            <person name="Young S.K."/>
            <person name="Zeng Q."/>
            <person name="Koehrsen M."/>
            <person name="Haas B."/>
            <person name="Borodovsky M."/>
            <person name="Guigo R."/>
            <person name="Alvarado L."/>
            <person name="Berlin A."/>
            <person name="Bochicchio J."/>
            <person name="Borenstein D."/>
            <person name="Chapman S."/>
            <person name="Chen Z."/>
            <person name="Freedman E."/>
            <person name="Gellesch M."/>
            <person name="Goldberg J."/>
            <person name="Griggs A."/>
            <person name="Gujja S."/>
            <person name="Heilman E."/>
            <person name="Heiman D."/>
            <person name="Hepburn T."/>
            <person name="Howarth C."/>
            <person name="Jen D."/>
            <person name="Larson L."/>
            <person name="Mehta T."/>
            <person name="Park D."/>
            <person name="Pearson M."/>
            <person name="Roberts A."/>
            <person name="Saif S."/>
            <person name="Shenoy N."/>
            <person name="Sisk P."/>
            <person name="Stolte C."/>
            <person name="Sykes S."/>
            <person name="Thomson T."/>
            <person name="Walk T."/>
            <person name="White J."/>
            <person name="Yandava C."/>
            <person name="Burger G."/>
            <person name="Gray M.W."/>
            <person name="Holland P.W.H."/>
            <person name="King N."/>
            <person name="Lang F.B.F."/>
            <person name="Roger A.J."/>
            <person name="Ruiz-Trillo I."/>
            <person name="Lander E."/>
            <person name="Nusbaum C."/>
        </authorList>
    </citation>
    <scope>NUCLEOTIDE SEQUENCE [LARGE SCALE GENOMIC DNA]</scope>
    <source>
        <strain evidence="12 13">ATCC 50062</strain>
    </source>
</reference>
<organism evidence="12 13">
    <name type="scientific">Thecamonas trahens ATCC 50062</name>
    <dbReference type="NCBI Taxonomy" id="461836"/>
    <lineage>
        <taxon>Eukaryota</taxon>
        <taxon>Apusozoa</taxon>
        <taxon>Apusomonadida</taxon>
        <taxon>Apusomonadidae</taxon>
        <taxon>Thecamonas</taxon>
    </lineage>
</organism>
<dbReference type="GeneID" id="25563977"/>
<evidence type="ECO:0000256" key="2">
    <source>
        <dbReference type="ARBA" id="ARBA00009347"/>
    </source>
</evidence>
<gene>
    <name evidence="12" type="ORF">AMSG_04434</name>
</gene>
<keyword evidence="5 7" id="KW-0560">Oxidoreductase</keyword>
<dbReference type="OMA" id="MWEYPVA"/>
<sequence>MAGRAAVAGGGVVGQRQALSTSAGLREEAGEERIEPADAESLMQIGTRRILSAEHDEYRRGVRAFFQDQVAPFHDEWEAAGQVPRELWTAAGEAGLLGVGVPEAEGGVGADIRYSAVVWEEQSYSNCSGPGFALHSDIVLPYLVHYGTAEQKAKYVPPMITGEAIGAIAMTEPNTGSDLQGVATKAVQVDDDTFKISGSKTYITNGALADTVIVVTRTGQPDKRGGGLTLFVVEDGMKGFSRGRKLKKMGLHAQDTSELVFEDVLVSKKEHMLGQEGGGFYHLMTELPQERLIVAGAGIAAAEAAYEWTRAFVNERKAFGQQIKRFQALAHRLAEVKTNVVIGRTFVDSCLELHAQGRFTSQMASMAKYWATDLQNEVVDVGVQMHGGAGFMEEYPICKAYRDARVQPIYAGTNEMMKELIARTI</sequence>
<dbReference type="InterPro" id="IPR006089">
    <property type="entry name" value="Acyl-CoA_DH_CS"/>
</dbReference>
<dbReference type="FunFam" id="1.20.140.10:FF:000001">
    <property type="entry name" value="Acyl-CoA dehydrogenase"/>
    <property type="match status" value="1"/>
</dbReference>
<dbReference type="InterPro" id="IPR037069">
    <property type="entry name" value="AcylCoA_DH/ox_N_sf"/>
</dbReference>
<dbReference type="InterPro" id="IPR009100">
    <property type="entry name" value="AcylCoA_DH/oxidase_NM_dom_sf"/>
</dbReference>
<feature type="compositionally biased region" description="Basic and acidic residues" evidence="8">
    <location>
        <begin position="25"/>
        <end position="36"/>
    </location>
</feature>
<name>A0A0L0D7M6_THETB</name>
<dbReference type="GO" id="GO:0033539">
    <property type="term" value="P:fatty acid beta-oxidation using acyl-CoA dehydrogenase"/>
    <property type="evidence" value="ECO:0007669"/>
    <property type="project" value="TreeGrafter"/>
</dbReference>
<dbReference type="EMBL" id="GL349450">
    <property type="protein sequence ID" value="KNC48205.1"/>
    <property type="molecule type" value="Genomic_DNA"/>
</dbReference>
<feature type="region of interest" description="Disordered" evidence="8">
    <location>
        <begin position="18"/>
        <end position="38"/>
    </location>
</feature>
<dbReference type="InterPro" id="IPR009075">
    <property type="entry name" value="AcylCo_DH/oxidase_C"/>
</dbReference>
<dbReference type="SUPFAM" id="SSF47203">
    <property type="entry name" value="Acyl-CoA dehydrogenase C-terminal domain-like"/>
    <property type="match status" value="1"/>
</dbReference>
<evidence type="ECO:0000259" key="10">
    <source>
        <dbReference type="Pfam" id="PF02770"/>
    </source>
</evidence>
<feature type="domain" description="Acyl-CoA dehydrogenase/oxidase C-terminal" evidence="9">
    <location>
        <begin position="277"/>
        <end position="424"/>
    </location>
</feature>
<keyword evidence="13" id="KW-1185">Reference proteome</keyword>
<evidence type="ECO:0000256" key="6">
    <source>
        <dbReference type="ARBA" id="ARBA00049552"/>
    </source>
</evidence>
<dbReference type="InterPro" id="IPR050741">
    <property type="entry name" value="Acyl-CoA_dehydrogenase"/>
</dbReference>
<comment type="cofactor">
    <cofactor evidence="1 7">
        <name>FAD</name>
        <dbReference type="ChEBI" id="CHEBI:57692"/>
    </cofactor>
</comment>
<dbReference type="GO" id="GO:0005739">
    <property type="term" value="C:mitochondrion"/>
    <property type="evidence" value="ECO:0007669"/>
    <property type="project" value="TreeGrafter"/>
</dbReference>
<accession>A0A0L0D7M6</accession>
<evidence type="ECO:0000259" key="9">
    <source>
        <dbReference type="Pfam" id="PF00441"/>
    </source>
</evidence>
<comment type="catalytic activity">
    <reaction evidence="6">
        <text>(2S)-2-methylbutanoyl-CoA + oxidized [electron-transfer flavoprotein] + H(+) = (2E)-2-methylbut-2-enoyl-CoA + reduced [electron-transfer flavoprotein]</text>
        <dbReference type="Rhea" id="RHEA:48256"/>
        <dbReference type="Rhea" id="RHEA-COMP:10685"/>
        <dbReference type="Rhea" id="RHEA-COMP:10686"/>
        <dbReference type="ChEBI" id="CHEBI:15378"/>
        <dbReference type="ChEBI" id="CHEBI:57337"/>
        <dbReference type="ChEBI" id="CHEBI:57692"/>
        <dbReference type="ChEBI" id="CHEBI:58307"/>
        <dbReference type="ChEBI" id="CHEBI:88166"/>
    </reaction>
    <physiologicalReaction direction="left-to-right" evidence="6">
        <dbReference type="Rhea" id="RHEA:48257"/>
    </physiologicalReaction>
</comment>
<feature type="domain" description="Acyl-CoA oxidase/dehydrogenase middle" evidence="10">
    <location>
        <begin position="167"/>
        <end position="264"/>
    </location>
</feature>
<dbReference type="AlphaFoldDB" id="A0A0L0D7M6"/>
<dbReference type="Gene3D" id="2.40.110.10">
    <property type="entry name" value="Butyryl-CoA Dehydrogenase, subunit A, domain 2"/>
    <property type="match status" value="1"/>
</dbReference>
<dbReference type="FunFam" id="2.40.110.10:FF:000002">
    <property type="entry name" value="Acyl-CoA dehydrogenase fadE12"/>
    <property type="match status" value="1"/>
</dbReference>
<dbReference type="InterPro" id="IPR046373">
    <property type="entry name" value="Acyl-CoA_Oxase/DH_mid-dom_sf"/>
</dbReference>
<dbReference type="Gene3D" id="1.20.140.10">
    <property type="entry name" value="Butyryl-CoA Dehydrogenase, subunit A, domain 3"/>
    <property type="match status" value="1"/>
</dbReference>
<dbReference type="GO" id="GO:0004466">
    <property type="term" value="F:long-chain fatty acyl-CoA dehydrogenase activity"/>
    <property type="evidence" value="ECO:0007669"/>
    <property type="project" value="TreeGrafter"/>
</dbReference>
<dbReference type="Proteomes" id="UP000054408">
    <property type="component" value="Unassembled WGS sequence"/>
</dbReference>
<evidence type="ECO:0000256" key="4">
    <source>
        <dbReference type="ARBA" id="ARBA00022827"/>
    </source>
</evidence>
<dbReference type="PANTHER" id="PTHR48083">
    <property type="entry name" value="MEDIUM-CHAIN SPECIFIC ACYL-COA DEHYDROGENASE, MITOCHONDRIAL-RELATED"/>
    <property type="match status" value="1"/>
</dbReference>
<dbReference type="GO" id="GO:0042758">
    <property type="term" value="P:long-chain fatty acid catabolic process"/>
    <property type="evidence" value="ECO:0007669"/>
    <property type="project" value="TreeGrafter"/>
</dbReference>
<dbReference type="Pfam" id="PF02770">
    <property type="entry name" value="Acyl-CoA_dh_M"/>
    <property type="match status" value="1"/>
</dbReference>
<dbReference type="GO" id="GO:0050660">
    <property type="term" value="F:flavin adenine dinucleotide binding"/>
    <property type="evidence" value="ECO:0007669"/>
    <property type="project" value="InterPro"/>
</dbReference>
<dbReference type="RefSeq" id="XP_013758774.1">
    <property type="nucleotide sequence ID" value="XM_013903320.1"/>
</dbReference>
<dbReference type="STRING" id="461836.A0A0L0D7M6"/>
<dbReference type="OrthoDB" id="434771at2759"/>
<dbReference type="InterPro" id="IPR036250">
    <property type="entry name" value="AcylCo_DH-like_C"/>
</dbReference>
<dbReference type="eggNOG" id="KOG0141">
    <property type="taxonomic scope" value="Eukaryota"/>
</dbReference>
<keyword evidence="3 7" id="KW-0285">Flavoprotein</keyword>
<evidence type="ECO:0000256" key="3">
    <source>
        <dbReference type="ARBA" id="ARBA00022630"/>
    </source>
</evidence>
<evidence type="ECO:0000256" key="8">
    <source>
        <dbReference type="SAM" id="MobiDB-lite"/>
    </source>
</evidence>
<feature type="domain" description="Acyl-CoA dehydrogenase/oxidase N-terminal" evidence="11">
    <location>
        <begin position="52"/>
        <end position="163"/>
    </location>
</feature>
<evidence type="ECO:0000259" key="11">
    <source>
        <dbReference type="Pfam" id="PF02771"/>
    </source>
</evidence>
<dbReference type="InterPro" id="IPR006091">
    <property type="entry name" value="Acyl-CoA_Oxase/DH_mid-dom"/>
</dbReference>
<evidence type="ECO:0000256" key="5">
    <source>
        <dbReference type="ARBA" id="ARBA00023002"/>
    </source>
</evidence>
<proteinExistence type="inferred from homology"/>
<evidence type="ECO:0000313" key="12">
    <source>
        <dbReference type="EMBL" id="KNC48205.1"/>
    </source>
</evidence>
<evidence type="ECO:0000256" key="7">
    <source>
        <dbReference type="RuleBase" id="RU362125"/>
    </source>
</evidence>
<keyword evidence="4 7" id="KW-0274">FAD</keyword>
<dbReference type="SUPFAM" id="SSF56645">
    <property type="entry name" value="Acyl-CoA dehydrogenase NM domain-like"/>
    <property type="match status" value="1"/>
</dbReference>
<dbReference type="Pfam" id="PF02771">
    <property type="entry name" value="Acyl-CoA_dh_N"/>
    <property type="match status" value="1"/>
</dbReference>
<dbReference type="Gene3D" id="1.10.540.10">
    <property type="entry name" value="Acyl-CoA dehydrogenase/oxidase, N-terminal domain"/>
    <property type="match status" value="1"/>
</dbReference>